<organism evidence="7 8">
    <name type="scientific">Morchella conica CCBAS932</name>
    <dbReference type="NCBI Taxonomy" id="1392247"/>
    <lineage>
        <taxon>Eukaryota</taxon>
        <taxon>Fungi</taxon>
        <taxon>Dikarya</taxon>
        <taxon>Ascomycota</taxon>
        <taxon>Pezizomycotina</taxon>
        <taxon>Pezizomycetes</taxon>
        <taxon>Pezizales</taxon>
        <taxon>Morchellaceae</taxon>
        <taxon>Morchella</taxon>
    </lineage>
</organism>
<evidence type="ECO:0000256" key="4">
    <source>
        <dbReference type="PROSITE-ProRule" id="PRU00175"/>
    </source>
</evidence>
<evidence type="ECO:0000256" key="5">
    <source>
        <dbReference type="SAM" id="MobiDB-lite"/>
    </source>
</evidence>
<proteinExistence type="predicted"/>
<dbReference type="InterPro" id="IPR013083">
    <property type="entry name" value="Znf_RING/FYVE/PHD"/>
</dbReference>
<keyword evidence="8" id="KW-1185">Reference proteome</keyword>
<dbReference type="OrthoDB" id="8062037at2759"/>
<dbReference type="PANTHER" id="PTHR45676:SF41">
    <property type="entry name" value="RING-H2 FINGER PROTEIN ATL66"/>
    <property type="match status" value="1"/>
</dbReference>
<name>A0A3N4KTN1_9PEZI</name>
<feature type="compositionally biased region" description="Low complexity" evidence="5">
    <location>
        <begin position="233"/>
        <end position="243"/>
    </location>
</feature>
<feature type="compositionally biased region" description="Low complexity" evidence="5">
    <location>
        <begin position="70"/>
        <end position="88"/>
    </location>
</feature>
<dbReference type="PROSITE" id="PS50089">
    <property type="entry name" value="ZF_RING_2"/>
    <property type="match status" value="1"/>
</dbReference>
<feature type="region of interest" description="Disordered" evidence="5">
    <location>
        <begin position="1"/>
        <end position="183"/>
    </location>
</feature>
<evidence type="ECO:0000313" key="8">
    <source>
        <dbReference type="Proteomes" id="UP000277580"/>
    </source>
</evidence>
<feature type="compositionally biased region" description="Polar residues" evidence="5">
    <location>
        <begin position="1"/>
        <end position="10"/>
    </location>
</feature>
<feature type="domain" description="RING-type" evidence="6">
    <location>
        <begin position="667"/>
        <end position="710"/>
    </location>
</feature>
<accession>A0A3N4KTN1</accession>
<dbReference type="STRING" id="1392247.A0A3N4KTN1"/>
<sequence length="739" mass="78268">MGQGASTPQNDGREIQNHGASRSSQQDEATGSRGTQAQSTPETRPDETTTALRRSRRLRNHIDHFARIGSRLLPNSSTSSTSSSVSSRMHNRNRRSRLPSPSSTPGGGSSPNRTSLSSRQRFRSYTSRPQSSFDPDIRNSSGDVDMVDISAVPSDDTRTPTPPTPIFEAPATESRRSRMARVRSSIPSWPDLIGSRRPGHSNFNRNSALSSYNNNISSSADMDTDMSQAEVTPSSQSSDSSPSRLERTAGGPGNLEEFDNPARVRPGEDQAAMLSRLLSVAAAATAASLVGNTEQAITEAQDVAGDNGGDGSFESFLRALQNGRLAAALRNGGNELGGGAPPDANQADNTLMAPLNFFRMFRFGSTNNNEGNGSGESGEGSRSRMVPVIIVGIRSVTPRDSTDGGADRPAPFFDALANLPVNLPSVPRRQRLSNNHRHASMGGTPASPSGYDSQRHSRATSSNSLRPVSDISPASIPILSDTPPGPHPPPSTPADPSLLSFPNPSFTNDQASAERSEGSDENMSGGARDPPSRRRLSRRLSSSDSIPPFSALGGRSAGSNNNNSAGSSSSAAGSGSGPRRPPGNAEGTRSWIIYVLGGSYPEDHPILTTPSLFTDAPTYEDMMLLSSLLGPAKPPVATRDDVNSAGGIFVFGEETTLNVNIAEGDRCLICLGDYEKSEECRLLSKCQHVFHRECIDEWLTTGRNSCPLCRSQGVNEKEQPPTTSTDTPPANPVDGTAAS</sequence>
<reference evidence="7 8" key="1">
    <citation type="journal article" date="2018" name="Nat. Ecol. Evol.">
        <title>Pezizomycetes genomes reveal the molecular basis of ectomycorrhizal truffle lifestyle.</title>
        <authorList>
            <person name="Murat C."/>
            <person name="Payen T."/>
            <person name="Noel B."/>
            <person name="Kuo A."/>
            <person name="Morin E."/>
            <person name="Chen J."/>
            <person name="Kohler A."/>
            <person name="Krizsan K."/>
            <person name="Balestrini R."/>
            <person name="Da Silva C."/>
            <person name="Montanini B."/>
            <person name="Hainaut M."/>
            <person name="Levati E."/>
            <person name="Barry K.W."/>
            <person name="Belfiori B."/>
            <person name="Cichocki N."/>
            <person name="Clum A."/>
            <person name="Dockter R.B."/>
            <person name="Fauchery L."/>
            <person name="Guy J."/>
            <person name="Iotti M."/>
            <person name="Le Tacon F."/>
            <person name="Lindquist E.A."/>
            <person name="Lipzen A."/>
            <person name="Malagnac F."/>
            <person name="Mello A."/>
            <person name="Molinier V."/>
            <person name="Miyauchi S."/>
            <person name="Poulain J."/>
            <person name="Riccioni C."/>
            <person name="Rubini A."/>
            <person name="Sitrit Y."/>
            <person name="Splivallo R."/>
            <person name="Traeger S."/>
            <person name="Wang M."/>
            <person name="Zifcakova L."/>
            <person name="Wipf D."/>
            <person name="Zambonelli A."/>
            <person name="Paolocci F."/>
            <person name="Nowrousian M."/>
            <person name="Ottonello S."/>
            <person name="Baldrian P."/>
            <person name="Spatafora J.W."/>
            <person name="Henrissat B."/>
            <person name="Nagy L.G."/>
            <person name="Aury J.M."/>
            <person name="Wincker P."/>
            <person name="Grigoriev I.V."/>
            <person name="Bonfante P."/>
            <person name="Martin F.M."/>
        </authorList>
    </citation>
    <scope>NUCLEOTIDE SEQUENCE [LARGE SCALE GENOMIC DNA]</scope>
    <source>
        <strain evidence="7 8">CCBAS932</strain>
    </source>
</reference>
<feature type="compositionally biased region" description="Polar residues" evidence="5">
    <location>
        <begin position="214"/>
        <end position="232"/>
    </location>
</feature>
<dbReference type="AlphaFoldDB" id="A0A3N4KTN1"/>
<keyword evidence="1" id="KW-0479">Metal-binding</keyword>
<dbReference type="SMART" id="SM00744">
    <property type="entry name" value="RINGv"/>
    <property type="match status" value="1"/>
</dbReference>
<feature type="compositionally biased region" description="Low complexity" evidence="5">
    <location>
        <begin position="98"/>
        <end position="115"/>
    </location>
</feature>
<dbReference type="Gene3D" id="3.30.40.10">
    <property type="entry name" value="Zinc/RING finger domain, C3HC4 (zinc finger)"/>
    <property type="match status" value="1"/>
</dbReference>
<dbReference type="Proteomes" id="UP000277580">
    <property type="component" value="Unassembled WGS sequence"/>
</dbReference>
<evidence type="ECO:0000313" key="7">
    <source>
        <dbReference type="EMBL" id="RPB13877.1"/>
    </source>
</evidence>
<feature type="compositionally biased region" description="Polar residues" evidence="5">
    <location>
        <begin position="18"/>
        <end position="42"/>
    </location>
</feature>
<dbReference type="GO" id="GO:0008270">
    <property type="term" value="F:zinc ion binding"/>
    <property type="evidence" value="ECO:0007669"/>
    <property type="project" value="UniProtKB-KW"/>
</dbReference>
<feature type="compositionally biased region" description="Pro residues" evidence="5">
    <location>
        <begin position="483"/>
        <end position="493"/>
    </location>
</feature>
<gene>
    <name evidence="7" type="ORF">P167DRAFT_504192</name>
</gene>
<keyword evidence="2 4" id="KW-0863">Zinc-finger</keyword>
<protein>
    <recommendedName>
        <fullName evidence="6">RING-type domain-containing protein</fullName>
    </recommendedName>
</protein>
<dbReference type="EMBL" id="ML119120">
    <property type="protein sequence ID" value="RPB13877.1"/>
    <property type="molecule type" value="Genomic_DNA"/>
</dbReference>
<feature type="compositionally biased region" description="Polar residues" evidence="5">
    <location>
        <begin position="116"/>
        <end position="142"/>
    </location>
</feature>
<feature type="region of interest" description="Disordered" evidence="5">
    <location>
        <begin position="713"/>
        <end position="739"/>
    </location>
</feature>
<feature type="compositionally biased region" description="Polar residues" evidence="5">
    <location>
        <begin position="502"/>
        <end position="511"/>
    </location>
</feature>
<evidence type="ECO:0000259" key="6">
    <source>
        <dbReference type="PROSITE" id="PS50089"/>
    </source>
</evidence>
<dbReference type="CDD" id="cd16461">
    <property type="entry name" value="RING-H2_EL5-like"/>
    <property type="match status" value="1"/>
</dbReference>
<dbReference type="InParanoid" id="A0A3N4KTN1"/>
<dbReference type="PANTHER" id="PTHR45676">
    <property type="entry name" value="RING-H2 FINGER PROTEIN ATL51-RELATED"/>
    <property type="match status" value="1"/>
</dbReference>
<keyword evidence="3" id="KW-0862">Zinc</keyword>
<dbReference type="InterPro" id="IPR011016">
    <property type="entry name" value="Znf_RING-CH"/>
</dbReference>
<dbReference type="SUPFAM" id="SSF57850">
    <property type="entry name" value="RING/U-box"/>
    <property type="match status" value="1"/>
</dbReference>
<evidence type="ECO:0000256" key="3">
    <source>
        <dbReference type="ARBA" id="ARBA00022833"/>
    </source>
</evidence>
<dbReference type="InterPro" id="IPR001841">
    <property type="entry name" value="Znf_RING"/>
</dbReference>
<feature type="compositionally biased region" description="Low complexity" evidence="5">
    <location>
        <begin position="553"/>
        <end position="573"/>
    </location>
</feature>
<evidence type="ECO:0000256" key="1">
    <source>
        <dbReference type="ARBA" id="ARBA00022723"/>
    </source>
</evidence>
<feature type="region of interest" description="Disordered" evidence="5">
    <location>
        <begin position="214"/>
        <end position="262"/>
    </location>
</feature>
<dbReference type="Pfam" id="PF13639">
    <property type="entry name" value="zf-RING_2"/>
    <property type="match status" value="1"/>
</dbReference>
<feature type="region of interest" description="Disordered" evidence="5">
    <location>
        <begin position="434"/>
        <end position="586"/>
    </location>
</feature>
<evidence type="ECO:0000256" key="2">
    <source>
        <dbReference type="ARBA" id="ARBA00022771"/>
    </source>
</evidence>
<dbReference type="SMART" id="SM00184">
    <property type="entry name" value="RING"/>
    <property type="match status" value="1"/>
</dbReference>